<dbReference type="GeneID" id="39874032"/>
<keyword evidence="2" id="KW-1185">Reference proteome</keyword>
<dbReference type="RefSeq" id="XP_028866505.1">
    <property type="nucleotide sequence ID" value="XM_029010672.1"/>
</dbReference>
<dbReference type="AlphaFoldDB" id="A0A2H6KB90"/>
<dbReference type="EMBL" id="BDSA01000002">
    <property type="protein sequence ID" value="GBE60262.1"/>
    <property type="molecule type" value="Genomic_DNA"/>
</dbReference>
<dbReference type="VEuPathDB" id="PiroplasmaDB:BOVATA_017550"/>
<dbReference type="Proteomes" id="UP000236319">
    <property type="component" value="Unassembled WGS sequence"/>
</dbReference>
<accession>A0A2H6KB90</accession>
<reference evidence="1 2" key="1">
    <citation type="journal article" date="2017" name="BMC Genomics">
        <title>Whole-genome assembly of Babesia ovata and comparative genomics between closely related pathogens.</title>
        <authorList>
            <person name="Yamagishi J."/>
            <person name="Asada M."/>
            <person name="Hakimi H."/>
            <person name="Tanaka T.Q."/>
            <person name="Sugimoto C."/>
            <person name="Kawazu S."/>
        </authorList>
    </citation>
    <scope>NUCLEOTIDE SEQUENCE [LARGE SCALE GENOMIC DNA]</scope>
    <source>
        <strain evidence="1 2">Miyake</strain>
    </source>
</reference>
<name>A0A2H6KB90_9APIC</name>
<comment type="caution">
    <text evidence="1">The sequence shown here is derived from an EMBL/GenBank/DDBJ whole genome shotgun (WGS) entry which is preliminary data.</text>
</comment>
<dbReference type="OrthoDB" id="363998at2759"/>
<protein>
    <submittedName>
        <fullName evidence="1">ATPase AAA, putative</fullName>
    </submittedName>
</protein>
<gene>
    <name evidence="1" type="ORF">BOVATA_017550</name>
</gene>
<organism evidence="1 2">
    <name type="scientific">Babesia ovata</name>
    <dbReference type="NCBI Taxonomy" id="189622"/>
    <lineage>
        <taxon>Eukaryota</taxon>
        <taxon>Sar</taxon>
        <taxon>Alveolata</taxon>
        <taxon>Apicomplexa</taxon>
        <taxon>Aconoidasida</taxon>
        <taxon>Piroplasmida</taxon>
        <taxon>Babesiidae</taxon>
        <taxon>Babesia</taxon>
    </lineage>
</organism>
<sequence>MPDTGDFDALCRDIYAYYSNQLVPVPGDRLAMMLRATGEVWTKEELAQHTSAQGRYFSFNDFHRIAKRKRDAVLSATGVEGVPHVLVDDYGYVINLTVQECQEIVDAFKALLELRCAAGDELRGPVMSVDYFRHVLTSVGDAIPQRLMQQLLSESFTFRSEMSLRTLIKLLNRKR</sequence>
<evidence type="ECO:0000313" key="2">
    <source>
        <dbReference type="Proteomes" id="UP000236319"/>
    </source>
</evidence>
<evidence type="ECO:0000313" key="1">
    <source>
        <dbReference type="EMBL" id="GBE60262.1"/>
    </source>
</evidence>
<proteinExistence type="predicted"/>